<feature type="domain" description="Response regulatory" evidence="3">
    <location>
        <begin position="6"/>
        <end position="121"/>
    </location>
</feature>
<dbReference type="OrthoDB" id="2962330at2"/>
<dbReference type="PROSITE" id="PS50930">
    <property type="entry name" value="HTH_LYTTR"/>
    <property type="match status" value="1"/>
</dbReference>
<evidence type="ECO:0000313" key="6">
    <source>
        <dbReference type="Proteomes" id="UP000186953"/>
    </source>
</evidence>
<keyword evidence="1 2" id="KW-0597">Phosphoprotein</keyword>
<evidence type="ECO:0000313" key="5">
    <source>
        <dbReference type="EMBL" id="SIR25051.1"/>
    </source>
</evidence>
<reference evidence="6" key="1">
    <citation type="submission" date="2017-01" db="EMBL/GenBank/DDBJ databases">
        <authorList>
            <person name="Varghese N."/>
            <person name="Submissions S."/>
        </authorList>
    </citation>
    <scope>NUCLEOTIDE SEQUENCE [LARGE SCALE GENOMIC DNA]</scope>
    <source>
        <strain evidence="6">DSM 15366</strain>
    </source>
</reference>
<dbReference type="STRING" id="228959.SAMN05421797_108150"/>
<keyword evidence="6" id="KW-1185">Reference proteome</keyword>
<feature type="domain" description="HTH LytTR-type" evidence="4">
    <location>
        <begin position="144"/>
        <end position="211"/>
    </location>
</feature>
<dbReference type="SUPFAM" id="SSF52172">
    <property type="entry name" value="CheY-like"/>
    <property type="match status" value="1"/>
</dbReference>
<dbReference type="InterPro" id="IPR050595">
    <property type="entry name" value="Bact_response_regulator"/>
</dbReference>
<dbReference type="Pfam" id="PF00072">
    <property type="entry name" value="Response_reg"/>
    <property type="match status" value="1"/>
</dbReference>
<dbReference type="Pfam" id="PF04397">
    <property type="entry name" value="LytTR"/>
    <property type="match status" value="1"/>
</dbReference>
<evidence type="ECO:0000259" key="4">
    <source>
        <dbReference type="PROSITE" id="PS50930"/>
    </source>
</evidence>
<dbReference type="PROSITE" id="PS50110">
    <property type="entry name" value="RESPONSE_REGULATORY"/>
    <property type="match status" value="1"/>
</dbReference>
<dbReference type="PANTHER" id="PTHR44591">
    <property type="entry name" value="STRESS RESPONSE REGULATOR PROTEIN 1"/>
    <property type="match status" value="1"/>
</dbReference>
<name>A0A1N6ZE47_9FLAO</name>
<dbReference type="InterPro" id="IPR001789">
    <property type="entry name" value="Sig_transdc_resp-reg_receiver"/>
</dbReference>
<dbReference type="AlphaFoldDB" id="A0A1N6ZE47"/>
<dbReference type="Gene3D" id="3.40.50.2300">
    <property type="match status" value="1"/>
</dbReference>
<gene>
    <name evidence="5" type="ORF">SAMN05421797_108150</name>
</gene>
<dbReference type="Proteomes" id="UP000186953">
    <property type="component" value="Unassembled WGS sequence"/>
</dbReference>
<dbReference type="PANTHER" id="PTHR44591:SF3">
    <property type="entry name" value="RESPONSE REGULATORY DOMAIN-CONTAINING PROTEIN"/>
    <property type="match status" value="1"/>
</dbReference>
<dbReference type="EMBL" id="FTMA01000008">
    <property type="protein sequence ID" value="SIR25051.1"/>
    <property type="molecule type" value="Genomic_DNA"/>
</dbReference>
<dbReference type="SMART" id="SM00850">
    <property type="entry name" value="LytTR"/>
    <property type="match status" value="1"/>
</dbReference>
<evidence type="ECO:0000259" key="3">
    <source>
        <dbReference type="PROSITE" id="PS50110"/>
    </source>
</evidence>
<dbReference type="CDD" id="cd17534">
    <property type="entry name" value="REC_DC-like"/>
    <property type="match status" value="1"/>
</dbReference>
<accession>A0A1N6ZE47</accession>
<organism evidence="5 6">
    <name type="scientific">Maribacter ulvicola</name>
    <dbReference type="NCBI Taxonomy" id="228959"/>
    <lineage>
        <taxon>Bacteria</taxon>
        <taxon>Pseudomonadati</taxon>
        <taxon>Bacteroidota</taxon>
        <taxon>Flavobacteriia</taxon>
        <taxon>Flavobacteriales</taxon>
        <taxon>Flavobacteriaceae</taxon>
        <taxon>Maribacter</taxon>
    </lineage>
</organism>
<dbReference type="Gene3D" id="2.40.50.1020">
    <property type="entry name" value="LytTr DNA-binding domain"/>
    <property type="match status" value="1"/>
</dbReference>
<sequence>MNNLIKILIVEDDMIIAANLSVQLTSLGYEVTGIIPRGEEAILHIRGQSPHILLMDINLKGSLNGVETVKIIQKEKNIPIIYLTANSDDATFEKAKETQPKAFITKPFNKLSLQRTIALVVEQLKDITETYQYLPQVEVLNDRIFVRHNGRMEKLLLDEILYIEADRNYCVLITSKVKRILTCTLKVMEEKLPNATFVRVHRSYIINLSKLDVLADRHVEIGRKVIPIGKSQKIILMQRIHTI</sequence>
<evidence type="ECO:0000256" key="2">
    <source>
        <dbReference type="PROSITE-ProRule" id="PRU00169"/>
    </source>
</evidence>
<dbReference type="InterPro" id="IPR011006">
    <property type="entry name" value="CheY-like_superfamily"/>
</dbReference>
<dbReference type="GO" id="GO:0000160">
    <property type="term" value="P:phosphorelay signal transduction system"/>
    <property type="evidence" value="ECO:0007669"/>
    <property type="project" value="InterPro"/>
</dbReference>
<evidence type="ECO:0000256" key="1">
    <source>
        <dbReference type="ARBA" id="ARBA00022553"/>
    </source>
</evidence>
<dbReference type="InterPro" id="IPR007492">
    <property type="entry name" value="LytTR_DNA-bd_dom"/>
</dbReference>
<dbReference type="RefSeq" id="WP_076550525.1">
    <property type="nucleotide sequence ID" value="NZ_FTMA01000008.1"/>
</dbReference>
<proteinExistence type="predicted"/>
<dbReference type="SMART" id="SM00448">
    <property type="entry name" value="REC"/>
    <property type="match status" value="1"/>
</dbReference>
<feature type="modified residue" description="4-aspartylphosphate" evidence="2">
    <location>
        <position position="56"/>
    </location>
</feature>
<protein>
    <submittedName>
        <fullName evidence="5">Two component transcriptional regulator, LytTR family</fullName>
    </submittedName>
</protein>
<dbReference type="GO" id="GO:0003677">
    <property type="term" value="F:DNA binding"/>
    <property type="evidence" value="ECO:0007669"/>
    <property type="project" value="InterPro"/>
</dbReference>